<name>I3D5I1_9ARCH</name>
<dbReference type="PATRIC" id="fig|859350.6.peg.68"/>
<dbReference type="Proteomes" id="UP000003423">
    <property type="component" value="Unassembled WGS sequence"/>
</dbReference>
<dbReference type="EMBL" id="AEXL02000014">
    <property type="protein sequence ID" value="EIJ66974.1"/>
    <property type="molecule type" value="Genomic_DNA"/>
</dbReference>
<gene>
    <name evidence="1" type="ORF">BD31_I1417</name>
</gene>
<sequence length="197" mass="22922">MKIKKIMANETSDLIDTLYEKENPVNSKEISNQITRKSPKAKYQIFDELEFTRGREVLGDLIVHGMIASGGTDIDWLIEHKGSFVILEFKGFHNDKINIAKGQMIAYEKLHEKLNLATKCYLYVIGCDDIDFSNPDSTVWIFEMNQWKKGAIPKNTSDIYGESPGRQNKFIVYREYMEEISVEKLRDLVDSHWKEFE</sequence>
<reference evidence="1 2" key="1">
    <citation type="journal article" date="2012" name="J. Bacteriol.">
        <title>Genome sequence of "Candidatus Nitrosopumilus salaria" BD31, an ammonia-oxidizing archaeon from the San Francisco Bay estuary.</title>
        <authorList>
            <person name="Mosier A.C."/>
            <person name="Allen E.E."/>
            <person name="Kim M."/>
            <person name="Ferriera S."/>
            <person name="Francis C.A."/>
        </authorList>
    </citation>
    <scope>NUCLEOTIDE SEQUENCE [LARGE SCALE GENOMIC DNA]</scope>
    <source>
        <strain evidence="1 2">BD31</strain>
    </source>
</reference>
<dbReference type="AlphaFoldDB" id="I3D5I1"/>
<organism evidence="1 2">
    <name type="scientific">Candidatus Nitrosopumilus salarius BD31</name>
    <dbReference type="NCBI Taxonomy" id="859350"/>
    <lineage>
        <taxon>Archaea</taxon>
        <taxon>Nitrososphaerota</taxon>
        <taxon>Nitrososphaeria</taxon>
        <taxon>Nitrosopumilales</taxon>
        <taxon>Nitrosopumilaceae</taxon>
        <taxon>Nitrosopumilus</taxon>
    </lineage>
</organism>
<accession>I3D5I1</accession>
<proteinExistence type="predicted"/>
<comment type="caution">
    <text evidence="1">The sequence shown here is derived from an EMBL/GenBank/DDBJ whole genome shotgun (WGS) entry which is preliminary data.</text>
</comment>
<evidence type="ECO:0000313" key="1">
    <source>
        <dbReference type="EMBL" id="EIJ66974.1"/>
    </source>
</evidence>
<keyword evidence="2" id="KW-1185">Reference proteome</keyword>
<protein>
    <submittedName>
        <fullName evidence="1">Uncharacterized protein</fullName>
    </submittedName>
</protein>
<evidence type="ECO:0000313" key="2">
    <source>
        <dbReference type="Proteomes" id="UP000003423"/>
    </source>
</evidence>